<keyword evidence="4 6" id="KW-1133">Transmembrane helix</keyword>
<protein>
    <recommendedName>
        <fullName evidence="7">MrpA C-terminal/MbhD domain-containing protein</fullName>
    </recommendedName>
</protein>
<evidence type="ECO:0000313" key="8">
    <source>
        <dbReference type="EMBL" id="EOD01866.1"/>
    </source>
</evidence>
<dbReference type="eggNOG" id="ENOG5032DNN">
    <property type="taxonomic scope" value="Bacteria"/>
</dbReference>
<dbReference type="EMBL" id="ARZA01000005">
    <property type="protein sequence ID" value="EOD01866.1"/>
    <property type="molecule type" value="Genomic_DNA"/>
</dbReference>
<dbReference type="Proteomes" id="UP000013378">
    <property type="component" value="Unassembled WGS sequence"/>
</dbReference>
<keyword evidence="5 6" id="KW-0472">Membrane</keyword>
<gene>
    <name evidence="8" type="ORF">L21TH_0052</name>
</gene>
<feature type="domain" description="MrpA C-terminal/MbhD" evidence="7">
    <location>
        <begin position="2"/>
        <end position="50"/>
    </location>
</feature>
<accession>R1CT91</accession>
<keyword evidence="9" id="KW-1185">Reference proteome</keyword>
<evidence type="ECO:0000256" key="4">
    <source>
        <dbReference type="ARBA" id="ARBA00022989"/>
    </source>
</evidence>
<comment type="subcellular location">
    <subcellularLocation>
        <location evidence="1">Cell membrane</location>
        <topology evidence="1">Multi-pass membrane protein</topology>
    </subcellularLocation>
</comment>
<keyword evidence="2" id="KW-1003">Cell membrane</keyword>
<evidence type="ECO:0000256" key="6">
    <source>
        <dbReference type="SAM" id="Phobius"/>
    </source>
</evidence>
<evidence type="ECO:0000256" key="3">
    <source>
        <dbReference type="ARBA" id="ARBA00022692"/>
    </source>
</evidence>
<organism evidence="8 9">
    <name type="scientific">Caldisalinibacter kiritimatiensis</name>
    <dbReference type="NCBI Taxonomy" id="1304284"/>
    <lineage>
        <taxon>Bacteria</taxon>
        <taxon>Bacillati</taxon>
        <taxon>Bacillota</taxon>
        <taxon>Tissierellia</taxon>
        <taxon>Tissierellales</taxon>
        <taxon>Thermohalobacteraceae</taxon>
        <taxon>Caldisalinibacter</taxon>
    </lineage>
</organism>
<dbReference type="Pfam" id="PF13244">
    <property type="entry name" value="MbhD"/>
    <property type="match status" value="1"/>
</dbReference>
<evidence type="ECO:0000256" key="2">
    <source>
        <dbReference type="ARBA" id="ARBA00022475"/>
    </source>
</evidence>
<evidence type="ECO:0000256" key="1">
    <source>
        <dbReference type="ARBA" id="ARBA00004651"/>
    </source>
</evidence>
<dbReference type="GO" id="GO:0005886">
    <property type="term" value="C:plasma membrane"/>
    <property type="evidence" value="ECO:0007669"/>
    <property type="project" value="UniProtKB-SubCell"/>
</dbReference>
<dbReference type="InterPro" id="IPR025383">
    <property type="entry name" value="MrpA_C/MbhD"/>
</dbReference>
<comment type="caution">
    <text evidence="8">The sequence shown here is derived from an EMBL/GenBank/DDBJ whole genome shotgun (WGS) entry which is preliminary data.</text>
</comment>
<feature type="transmembrane region" description="Helical" evidence="6">
    <location>
        <begin position="27"/>
        <end position="47"/>
    </location>
</feature>
<evidence type="ECO:0000313" key="9">
    <source>
        <dbReference type="Proteomes" id="UP000013378"/>
    </source>
</evidence>
<keyword evidence="3 6" id="KW-0812">Transmembrane</keyword>
<reference evidence="8 9" key="1">
    <citation type="journal article" date="2015" name="Geomicrobiol. J.">
        <title>Caldisalinibacter kiritimatiensis gen. nov., sp. nov., a moderately thermohalophilic thiosulfate-reducing bacterium from a hypersaline microbial mat.</title>
        <authorList>
            <person name="Ben Hania W."/>
            <person name="Joseph M."/>
            <person name="Fiebig A."/>
            <person name="Bunk B."/>
            <person name="Klenk H.-P."/>
            <person name="Fardeau M.-L."/>
            <person name="Spring S."/>
        </authorList>
    </citation>
    <scope>NUCLEOTIDE SEQUENCE [LARGE SCALE GENOMIC DNA]</scope>
    <source>
        <strain evidence="8 9">L21-TH-D2</strain>
    </source>
</reference>
<name>R1CT91_9FIRM</name>
<evidence type="ECO:0000259" key="7">
    <source>
        <dbReference type="Pfam" id="PF13244"/>
    </source>
</evidence>
<dbReference type="STRING" id="1304284.L21TH_0052"/>
<sequence length="158" mass="18093">MKSIIFFSAFSLATASLYYFFKAPDLALAEAAIGSAIIPLVYIIAISKQREFLVISRINKDDIFLYHSGNTKGKGYKLLEDFTKHYNLKLVISRGNYDDLHGIFRSRNIDLVIEKCRDTGKYILKGKKTSVLMNKLEQITRDEQEIEVVKIEEGEMDD</sequence>
<dbReference type="AlphaFoldDB" id="R1CT91"/>
<proteinExistence type="predicted"/>
<evidence type="ECO:0000256" key="5">
    <source>
        <dbReference type="ARBA" id="ARBA00023136"/>
    </source>
</evidence>